<proteinExistence type="predicted"/>
<feature type="compositionally biased region" description="Polar residues" evidence="1">
    <location>
        <begin position="38"/>
        <end position="58"/>
    </location>
</feature>
<evidence type="ECO:0000313" key="2">
    <source>
        <dbReference type="EMBL" id="KAL3771321.1"/>
    </source>
</evidence>
<accession>A0ABD3NAJ7</accession>
<feature type="compositionally biased region" description="Acidic residues" evidence="1">
    <location>
        <begin position="713"/>
        <end position="731"/>
    </location>
</feature>
<reference evidence="2 3" key="1">
    <citation type="submission" date="2024-10" db="EMBL/GenBank/DDBJ databases">
        <title>Updated reference genomes for cyclostephanoid diatoms.</title>
        <authorList>
            <person name="Roberts W.R."/>
            <person name="Alverson A.J."/>
        </authorList>
    </citation>
    <scope>NUCLEOTIDE SEQUENCE [LARGE SCALE GENOMIC DNA]</scope>
    <source>
        <strain evidence="2 3">AJA232-27</strain>
    </source>
</reference>
<comment type="caution">
    <text evidence="2">The sequence shown here is derived from an EMBL/GenBank/DDBJ whole genome shotgun (WGS) entry which is preliminary data.</text>
</comment>
<feature type="compositionally biased region" description="Polar residues" evidence="1">
    <location>
        <begin position="19"/>
        <end position="28"/>
    </location>
</feature>
<feature type="region of interest" description="Disordered" evidence="1">
    <location>
        <begin position="104"/>
        <end position="167"/>
    </location>
</feature>
<name>A0ABD3NAJ7_9STRA</name>
<evidence type="ECO:0000313" key="3">
    <source>
        <dbReference type="Proteomes" id="UP001530293"/>
    </source>
</evidence>
<gene>
    <name evidence="2" type="ORF">ACHAWU_005789</name>
</gene>
<feature type="region of interest" description="Disordered" evidence="1">
    <location>
        <begin position="1"/>
        <end position="58"/>
    </location>
</feature>
<dbReference type="AlphaFoldDB" id="A0ABD3NAJ7"/>
<sequence length="731" mass="80891">MFPRRSSKVGVHNHHGDDSISSSTTSPNPERRRRSHQYLDTTQSTTTKTAPHPSSSSLLCSRKVDAEKNMSNHRSSVTQSHNHDVNKLVKKYLAVKNERCKKAAVGALPSSSSSTTTSPTLPPWRSHLYASGELLGGKRRRSNDADADSSTKYSRTEFQSRAQPAASADEFVVRREASAINYPTTEPRNIKNKSGSIIVGDVISLIDSDDEEEEECSVSEAGDRCKRGIANNHDAIEINNSSIECNRIPEKKMDDSHRCGAKCSVSEAVERNIRQKNANYKDAIGGNEDNIQENNVYECLVDVDDECAVSEEVESSIQPFVNHREATEINNDIEHRTQHRCGVECAVSNEAGSGIPTIANPHDATNSNNPRIECLAAEKELYGFHRCGVELPMSEEFESDILQNIAKHYDADGVNHRDCIPEEDTLRSRKDPKKVANEPCNSACTPTGMSPQDVTITPPARVAPPPSRVRYPVGCPVWFNIHYSIPCSKYLMADKGVVRSISFNQAANTVIYWVEKQPTTKLNSSTNIVSITEENIAFAIHCPILVRMEDCSNTEMEGEIIHLKPTLIGQGNVSRKLLYTVLLNADGGEFCGVRVEDNVPADRICYRLSLYVIQSRLKEAVLSSSSLDHPISKAAFGIRSDEWGHPLRNKSPPKQLHRQPPLPPKRKEIVTKKNCSLSLNQYNSDTANTSICADNNYNDEDEDEEGPGIGSSSEDDSSSSSWDYDEDEASE</sequence>
<feature type="compositionally biased region" description="Low complexity" evidence="1">
    <location>
        <begin position="108"/>
        <end position="119"/>
    </location>
</feature>
<organism evidence="2 3">
    <name type="scientific">Discostella pseudostelligera</name>
    <dbReference type="NCBI Taxonomy" id="259834"/>
    <lineage>
        <taxon>Eukaryota</taxon>
        <taxon>Sar</taxon>
        <taxon>Stramenopiles</taxon>
        <taxon>Ochrophyta</taxon>
        <taxon>Bacillariophyta</taxon>
        <taxon>Coscinodiscophyceae</taxon>
        <taxon>Thalassiosirophycidae</taxon>
        <taxon>Stephanodiscales</taxon>
        <taxon>Stephanodiscaceae</taxon>
        <taxon>Discostella</taxon>
    </lineage>
</organism>
<feature type="region of interest" description="Disordered" evidence="1">
    <location>
        <begin position="688"/>
        <end position="731"/>
    </location>
</feature>
<feature type="compositionally biased region" description="Basic residues" evidence="1">
    <location>
        <begin position="1"/>
        <end position="13"/>
    </location>
</feature>
<dbReference type="Proteomes" id="UP001530293">
    <property type="component" value="Unassembled WGS sequence"/>
</dbReference>
<dbReference type="EMBL" id="JALLBG020000025">
    <property type="protein sequence ID" value="KAL3771321.1"/>
    <property type="molecule type" value="Genomic_DNA"/>
</dbReference>
<protein>
    <submittedName>
        <fullName evidence="2">Uncharacterized protein</fullName>
    </submittedName>
</protein>
<feature type="region of interest" description="Disordered" evidence="1">
    <location>
        <begin position="642"/>
        <end position="669"/>
    </location>
</feature>
<feature type="compositionally biased region" description="Polar residues" evidence="1">
    <location>
        <begin position="148"/>
        <end position="162"/>
    </location>
</feature>
<keyword evidence="3" id="KW-1185">Reference proteome</keyword>
<feature type="compositionally biased region" description="Acidic residues" evidence="1">
    <location>
        <begin position="697"/>
        <end position="706"/>
    </location>
</feature>
<evidence type="ECO:0000256" key="1">
    <source>
        <dbReference type="SAM" id="MobiDB-lite"/>
    </source>
</evidence>